<dbReference type="Gene3D" id="3.30.450.20">
    <property type="entry name" value="PAS domain"/>
    <property type="match status" value="1"/>
</dbReference>
<dbReference type="Pfam" id="PF00990">
    <property type="entry name" value="GGDEF"/>
    <property type="match status" value="1"/>
</dbReference>
<dbReference type="CDD" id="cd01949">
    <property type="entry name" value="GGDEF"/>
    <property type="match status" value="1"/>
</dbReference>
<dbReference type="OrthoDB" id="9759607at2"/>
<comment type="catalytic activity">
    <reaction evidence="2">
        <text>2 GTP = 3',3'-c-di-GMP + 2 diphosphate</text>
        <dbReference type="Rhea" id="RHEA:24898"/>
        <dbReference type="ChEBI" id="CHEBI:33019"/>
        <dbReference type="ChEBI" id="CHEBI:37565"/>
        <dbReference type="ChEBI" id="CHEBI:58805"/>
        <dbReference type="EC" id="2.7.7.65"/>
    </reaction>
</comment>
<dbReference type="PANTHER" id="PTHR45138">
    <property type="entry name" value="REGULATORY COMPONENTS OF SENSORY TRANSDUCTION SYSTEM"/>
    <property type="match status" value="1"/>
</dbReference>
<accession>C6E4I8</accession>
<protein>
    <recommendedName>
        <fullName evidence="1">diguanylate cyclase</fullName>
        <ecNumber evidence="1">2.7.7.65</ecNumber>
    </recommendedName>
</protein>
<dbReference type="GO" id="GO:0005886">
    <property type="term" value="C:plasma membrane"/>
    <property type="evidence" value="ECO:0007669"/>
    <property type="project" value="TreeGrafter"/>
</dbReference>
<evidence type="ECO:0000256" key="1">
    <source>
        <dbReference type="ARBA" id="ARBA00012528"/>
    </source>
</evidence>
<dbReference type="GO" id="GO:0052621">
    <property type="term" value="F:diguanylate cyclase activity"/>
    <property type="evidence" value="ECO:0007669"/>
    <property type="project" value="UniProtKB-EC"/>
</dbReference>
<dbReference type="PROSITE" id="PS50887">
    <property type="entry name" value="GGDEF"/>
    <property type="match status" value="1"/>
</dbReference>
<dbReference type="NCBIfam" id="TIGR00254">
    <property type="entry name" value="GGDEF"/>
    <property type="match status" value="1"/>
</dbReference>
<evidence type="ECO:0000256" key="2">
    <source>
        <dbReference type="ARBA" id="ARBA00034247"/>
    </source>
</evidence>
<evidence type="ECO:0000259" key="3">
    <source>
        <dbReference type="PROSITE" id="PS50887"/>
    </source>
</evidence>
<gene>
    <name evidence="4" type="ordered locus">GM21_1429</name>
</gene>
<dbReference type="InterPro" id="IPR029787">
    <property type="entry name" value="Nucleotide_cyclase"/>
</dbReference>
<name>C6E4I8_GEOSM</name>
<dbReference type="AlphaFoldDB" id="C6E4I8"/>
<sequence>MTVVHHDGLLQKVIHSLSDHIAVLDSEGCIVFTNQAWNRFGAENRCCQESGWEGVNYLEACDEAARTGDEFGKHAAIGIAKVIRGEERFQLEYPCHSPSEKRWFLMNVVGLEHDRCRYVAISHVNITLRKLAEEHAYNLSMTDGLTGLFNRRHFDNFLSDEWKRCARLRLPLTVAMIDIDHFKLLNDSYGHQYGDQCLIKVAGVLKGYARRPSDICARYGGEEFVLVFGNCTTDMMRQELDKLMDEIRGLQLPNANAPTAGTVTVSIGVSTQYPLPRTKESIAVGEADAALYKAKQGGRNRIEFLN</sequence>
<dbReference type="eggNOG" id="COG3706">
    <property type="taxonomic scope" value="Bacteria"/>
</dbReference>
<dbReference type="GO" id="GO:1902201">
    <property type="term" value="P:negative regulation of bacterial-type flagellum-dependent cell motility"/>
    <property type="evidence" value="ECO:0007669"/>
    <property type="project" value="TreeGrafter"/>
</dbReference>
<dbReference type="FunFam" id="3.30.70.270:FF:000001">
    <property type="entry name" value="Diguanylate cyclase domain protein"/>
    <property type="match status" value="1"/>
</dbReference>
<proteinExistence type="predicted"/>
<dbReference type="InterPro" id="IPR043128">
    <property type="entry name" value="Rev_trsase/Diguanyl_cyclase"/>
</dbReference>
<organism evidence="4">
    <name type="scientific">Geobacter sp. (strain M21)</name>
    <dbReference type="NCBI Taxonomy" id="443144"/>
    <lineage>
        <taxon>Bacteria</taxon>
        <taxon>Pseudomonadati</taxon>
        <taxon>Thermodesulfobacteriota</taxon>
        <taxon>Desulfuromonadia</taxon>
        <taxon>Geobacterales</taxon>
        <taxon>Geobacteraceae</taxon>
        <taxon>Geobacter</taxon>
    </lineage>
</organism>
<dbReference type="GO" id="GO:0043709">
    <property type="term" value="P:cell adhesion involved in single-species biofilm formation"/>
    <property type="evidence" value="ECO:0007669"/>
    <property type="project" value="TreeGrafter"/>
</dbReference>
<dbReference type="Gene3D" id="3.30.70.270">
    <property type="match status" value="1"/>
</dbReference>
<evidence type="ECO:0000313" key="4">
    <source>
        <dbReference type="EMBL" id="ACT17486.1"/>
    </source>
</evidence>
<dbReference type="EC" id="2.7.7.65" evidence="1"/>
<reference evidence="4" key="1">
    <citation type="submission" date="2009-07" db="EMBL/GenBank/DDBJ databases">
        <title>Complete sequence of Geobacter sp. M21.</title>
        <authorList>
            <consortium name="US DOE Joint Genome Institute"/>
            <person name="Lucas S."/>
            <person name="Copeland A."/>
            <person name="Lapidus A."/>
            <person name="Glavina del Rio T."/>
            <person name="Dalin E."/>
            <person name="Tice H."/>
            <person name="Bruce D."/>
            <person name="Goodwin L."/>
            <person name="Pitluck S."/>
            <person name="Saunders E."/>
            <person name="Brettin T."/>
            <person name="Detter J.C."/>
            <person name="Han C."/>
            <person name="Larimer F."/>
            <person name="Land M."/>
            <person name="Hauser L."/>
            <person name="Kyrpides N."/>
            <person name="Ovchinnikova G."/>
            <person name="Lovley D."/>
        </authorList>
    </citation>
    <scope>NUCLEOTIDE SEQUENCE [LARGE SCALE GENOMIC DNA]</scope>
    <source>
        <strain evidence="4">M21</strain>
    </source>
</reference>
<dbReference type="SUPFAM" id="SSF55073">
    <property type="entry name" value="Nucleotide cyclase"/>
    <property type="match status" value="1"/>
</dbReference>
<dbReference type="STRING" id="443144.GM21_1429"/>
<dbReference type="InterPro" id="IPR000160">
    <property type="entry name" value="GGDEF_dom"/>
</dbReference>
<feature type="domain" description="GGDEF" evidence="3">
    <location>
        <begin position="170"/>
        <end position="306"/>
    </location>
</feature>
<dbReference type="HOGENOM" id="CLU_000445_11_4_7"/>
<dbReference type="EMBL" id="CP001661">
    <property type="protein sequence ID" value="ACT17486.1"/>
    <property type="molecule type" value="Genomic_DNA"/>
</dbReference>
<dbReference type="SMART" id="SM00267">
    <property type="entry name" value="GGDEF"/>
    <property type="match status" value="1"/>
</dbReference>
<dbReference type="KEGG" id="gem:GM21_1429"/>
<dbReference type="InterPro" id="IPR050469">
    <property type="entry name" value="Diguanylate_Cyclase"/>
</dbReference>
<dbReference type="PANTHER" id="PTHR45138:SF9">
    <property type="entry name" value="DIGUANYLATE CYCLASE DGCM-RELATED"/>
    <property type="match status" value="1"/>
</dbReference>